<protein>
    <submittedName>
        <fullName evidence="3">Type II toxin-antitoxin system RelE/ParE family toxin</fullName>
    </submittedName>
</protein>
<dbReference type="EMBL" id="JAWNGA010000002">
    <property type="protein sequence ID" value="MDY5132475.1"/>
    <property type="molecule type" value="Genomic_DNA"/>
</dbReference>
<keyword evidence="4" id="KW-1185">Reference proteome</keyword>
<comment type="caution">
    <text evidence="3">The sequence shown here is derived from an EMBL/GenBank/DDBJ whole genome shotgun (WGS) entry which is preliminary data.</text>
</comment>
<accession>A0AAW9HVA4</accession>
<dbReference type="PANTHER" id="PTHR35601">
    <property type="entry name" value="TOXIN RELE"/>
    <property type="match status" value="1"/>
</dbReference>
<dbReference type="RefSeq" id="WP_320754985.1">
    <property type="nucleotide sequence ID" value="NZ_JAWNGA010000002.1"/>
</dbReference>
<dbReference type="Proteomes" id="UP001275049">
    <property type="component" value="Unassembled WGS sequence"/>
</dbReference>
<dbReference type="SUPFAM" id="SSF143011">
    <property type="entry name" value="RelE-like"/>
    <property type="match status" value="1"/>
</dbReference>
<dbReference type="Gene3D" id="3.30.2310.20">
    <property type="entry name" value="RelE-like"/>
    <property type="match status" value="1"/>
</dbReference>
<dbReference type="AlphaFoldDB" id="A0AAW9HVA4"/>
<dbReference type="Proteomes" id="UP001281731">
    <property type="component" value="Unassembled WGS sequence"/>
</dbReference>
<dbReference type="EMBL" id="JAWNGC010000003">
    <property type="protein sequence ID" value="MDY5154769.1"/>
    <property type="molecule type" value="Genomic_DNA"/>
</dbReference>
<comment type="similarity">
    <text evidence="1">Belongs to the RelE toxin family.</text>
</comment>
<evidence type="ECO:0000313" key="4">
    <source>
        <dbReference type="Proteomes" id="UP001275049"/>
    </source>
</evidence>
<reference evidence="3 4" key="1">
    <citation type="submission" date="2023-10" db="EMBL/GenBank/DDBJ databases">
        <title>Whole Genome based description of the genera Actinobaculum and Actinotignum reveals a complex phylogenetic relationship within the species included in the genus Actinotignum.</title>
        <authorList>
            <person name="Jensen C.S."/>
            <person name="Dargis R."/>
            <person name="Kemp M."/>
            <person name="Christensen J.J."/>
        </authorList>
    </citation>
    <scope>NUCLEOTIDE SEQUENCE</scope>
    <source>
        <strain evidence="3">SLA_B511</strain>
        <strain evidence="2 4">SLA_B974</strain>
    </source>
</reference>
<gene>
    <name evidence="3" type="ORF">R6G80_03395</name>
    <name evidence="2" type="ORF">R6G86_01775</name>
</gene>
<evidence type="ECO:0000313" key="3">
    <source>
        <dbReference type="EMBL" id="MDY5154769.1"/>
    </source>
</evidence>
<proteinExistence type="inferred from homology"/>
<dbReference type="PANTHER" id="PTHR35601:SF1">
    <property type="entry name" value="TOXIN RELE"/>
    <property type="match status" value="1"/>
</dbReference>
<evidence type="ECO:0000313" key="2">
    <source>
        <dbReference type="EMBL" id="MDY5132475.1"/>
    </source>
</evidence>
<organism evidence="3 5">
    <name type="scientific">Actinotignum urinale</name>
    <dbReference type="NCBI Taxonomy" id="190146"/>
    <lineage>
        <taxon>Bacteria</taxon>
        <taxon>Bacillati</taxon>
        <taxon>Actinomycetota</taxon>
        <taxon>Actinomycetes</taxon>
        <taxon>Actinomycetales</taxon>
        <taxon>Actinomycetaceae</taxon>
        <taxon>Actinotignum</taxon>
    </lineage>
</organism>
<dbReference type="InterPro" id="IPR035093">
    <property type="entry name" value="RelE/ParE_toxin_dom_sf"/>
</dbReference>
<name>A0AAW9HVA4_9ACTO</name>
<evidence type="ECO:0000313" key="5">
    <source>
        <dbReference type="Proteomes" id="UP001281731"/>
    </source>
</evidence>
<evidence type="ECO:0000256" key="1">
    <source>
        <dbReference type="ARBA" id="ARBA00006226"/>
    </source>
</evidence>
<sequence length="60" mass="6772">MKTNLDGCSNPRVFGKGLTAQCSGEWSYRVGSYRTLCDIDDFKVVIHVFSIGYRSTVYKT</sequence>